<evidence type="ECO:0000313" key="2">
    <source>
        <dbReference type="Proteomes" id="UP000183253"/>
    </source>
</evidence>
<dbReference type="AlphaFoldDB" id="A0A1H4F6Y8"/>
<evidence type="ECO:0000313" key="1">
    <source>
        <dbReference type="EMBL" id="SEA92558.1"/>
    </source>
</evidence>
<protein>
    <submittedName>
        <fullName evidence="1">Uncharacterized protein</fullName>
    </submittedName>
</protein>
<accession>A0A1H4F6Y8</accession>
<dbReference type="Proteomes" id="UP000183253">
    <property type="component" value="Unassembled WGS sequence"/>
</dbReference>
<keyword evidence="2" id="KW-1185">Reference proteome</keyword>
<dbReference type="EMBL" id="FNRI01000009">
    <property type="protein sequence ID" value="SEA92558.1"/>
    <property type="molecule type" value="Genomic_DNA"/>
</dbReference>
<organism evidence="1 2">
    <name type="scientific">Alistipes timonensis JC136</name>
    <dbReference type="NCBI Taxonomy" id="1033731"/>
    <lineage>
        <taxon>Bacteria</taxon>
        <taxon>Pseudomonadati</taxon>
        <taxon>Bacteroidota</taxon>
        <taxon>Bacteroidia</taxon>
        <taxon>Bacteroidales</taxon>
        <taxon>Rikenellaceae</taxon>
        <taxon>Alistipes</taxon>
    </lineage>
</organism>
<proteinExistence type="predicted"/>
<gene>
    <name evidence="1" type="ORF">SAMN05444145_10968</name>
</gene>
<reference evidence="1 2" key="1">
    <citation type="submission" date="2016-10" db="EMBL/GenBank/DDBJ databases">
        <authorList>
            <person name="de Groot N.N."/>
        </authorList>
    </citation>
    <scope>NUCLEOTIDE SEQUENCE [LARGE SCALE GENOMIC DNA]</scope>
    <source>
        <strain evidence="1 2">DSM 25383</strain>
    </source>
</reference>
<sequence>MKVMCPKVLFLEPYFGFRVIRLGRHRLIFFRTPLVFYALC</sequence>
<name>A0A1H4F6Y8_9BACT</name>